<dbReference type="PANTHER" id="PTHR38096:SF1">
    <property type="entry name" value="ENTEROBACTIN SYNTHASE COMPONENT D"/>
    <property type="match status" value="1"/>
</dbReference>
<feature type="domain" description="4'-phosphopantetheinyl transferase N-terminal" evidence="16">
    <location>
        <begin position="78"/>
        <end position="138"/>
    </location>
</feature>
<accession>A0A411YZK5</accession>
<sequence length="249" mass="26503">MTARSLPPWGPSLPPWRRKPMRAPMPWRAGGRCGRGGRTWMPDADLLSALRGIAPDCAGVGWSDPCAVYPLMPGEVLPGAVPARLREFAAGRFAARMAMAAIGNPAQAIPQGADRAPVWPVGLVGSITHTRAACLAMVIPAATSRGIGIDLEADTPLEPDLWEAILRPEERAGMTGAQAKAVFCAKEAAYKAQYAISRTLYGFDAMRVEMQDDHFSAVFVHSVPPFASGDRIAGRIVRAGGHVLTLAQL</sequence>
<reference evidence="17 18" key="1">
    <citation type="submission" date="2018-08" db="EMBL/GenBank/DDBJ databases">
        <title>Flavobacterium tibetense sp. nov., isolated from a wetland YonghuCo on Tibetan Plateau.</title>
        <authorList>
            <person name="Phurbu D."/>
            <person name="Lu H."/>
            <person name="Xing P."/>
        </authorList>
    </citation>
    <scope>NUCLEOTIDE SEQUENCE [LARGE SCALE GENOMIC DNA]</scope>
    <source>
        <strain evidence="17 18">DJC</strain>
    </source>
</reference>
<evidence type="ECO:0000256" key="4">
    <source>
        <dbReference type="ARBA" id="ARBA00011503"/>
    </source>
</evidence>
<feature type="binding site" evidence="13">
    <location>
        <position position="150"/>
    </location>
    <ligand>
        <name>Mg(2+)</name>
        <dbReference type="ChEBI" id="CHEBI:18420"/>
    </ligand>
</feature>
<evidence type="ECO:0000313" key="17">
    <source>
        <dbReference type="EMBL" id="RGP36253.1"/>
    </source>
</evidence>
<dbReference type="PANTHER" id="PTHR38096">
    <property type="entry name" value="ENTEROBACTIN SYNTHASE COMPONENT D"/>
    <property type="match status" value="1"/>
</dbReference>
<evidence type="ECO:0000256" key="6">
    <source>
        <dbReference type="ARBA" id="ARBA00022679"/>
    </source>
</evidence>
<feature type="binding site" evidence="13">
    <location>
        <position position="152"/>
    </location>
    <ligand>
        <name>Mg(2+)</name>
        <dbReference type="ChEBI" id="CHEBI:18420"/>
    </ligand>
</feature>
<evidence type="ECO:0000256" key="14">
    <source>
        <dbReference type="SAM" id="MobiDB-lite"/>
    </source>
</evidence>
<evidence type="ECO:0000256" key="5">
    <source>
        <dbReference type="ARBA" id="ARBA00019087"/>
    </source>
</evidence>
<dbReference type="EMBL" id="QWEY01000009">
    <property type="protein sequence ID" value="RGP36253.1"/>
    <property type="molecule type" value="Genomic_DNA"/>
</dbReference>
<feature type="binding site" evidence="12">
    <location>
        <position position="191"/>
    </location>
    <ligand>
        <name>CoA</name>
        <dbReference type="ChEBI" id="CHEBI:57287"/>
    </ligand>
</feature>
<dbReference type="Proteomes" id="UP000284547">
    <property type="component" value="Unassembled WGS sequence"/>
</dbReference>
<dbReference type="InterPro" id="IPR041354">
    <property type="entry name" value="4PPT_N"/>
</dbReference>
<dbReference type="Pfam" id="PF17837">
    <property type="entry name" value="4PPT_N"/>
    <property type="match status" value="1"/>
</dbReference>
<dbReference type="AlphaFoldDB" id="A0A411YZK5"/>
<feature type="domain" description="4'-phosphopantetheinyl transferase" evidence="15">
    <location>
        <begin position="146"/>
        <end position="221"/>
    </location>
</feature>
<dbReference type="SUPFAM" id="SSF56214">
    <property type="entry name" value="4'-phosphopantetheinyl transferase"/>
    <property type="match status" value="1"/>
</dbReference>
<comment type="pathway">
    <text evidence="2">Siderophore biosynthesis; enterobactin biosynthesis.</text>
</comment>
<keyword evidence="13" id="KW-0479">Metal-binding</keyword>
<evidence type="ECO:0000256" key="12">
    <source>
        <dbReference type="PIRSR" id="PIRSR603542-1"/>
    </source>
</evidence>
<evidence type="ECO:0000256" key="7">
    <source>
        <dbReference type="ARBA" id="ARBA00023191"/>
    </source>
</evidence>
<dbReference type="GO" id="GO:0000287">
    <property type="term" value="F:magnesium ion binding"/>
    <property type="evidence" value="ECO:0007669"/>
    <property type="project" value="InterPro"/>
</dbReference>
<comment type="function">
    <text evidence="1">Involved in the biosynthesis of the siderophore enterobactin (enterochelin), which is a macrocyclic trimeric lactone of N-(2,3-dihydroxybenzoyl)-serine. The serine trilactone serves as a scaffolding for the three catechol functionalities that provide hexadentate coordination for the tightly ligated iron(2+) atoms. Plays an essential role in the assembly of the enterobactin by catalyzing the transfer of the 4'-phosphopantetheine (Ppant) moiety from coenzyme A to the apo-domains of both EntB (ArCP domain) and EntF (PCP domain) to yield their holo-forms which make them competent for the activation of 2,3-dihydroxybenzoate (DHB) and L-serine, respectively.</text>
</comment>
<dbReference type="PRINTS" id="PR01399">
    <property type="entry name" value="ENTSNTHTASED"/>
</dbReference>
<evidence type="ECO:0000256" key="11">
    <source>
        <dbReference type="ARBA" id="ARBA00049191"/>
    </source>
</evidence>
<evidence type="ECO:0000256" key="8">
    <source>
        <dbReference type="ARBA" id="ARBA00029894"/>
    </source>
</evidence>
<protein>
    <recommendedName>
        <fullName evidence="5">Enterobactin synthase component D</fullName>
    </recommendedName>
    <alternativeName>
        <fullName evidence="8">4'-phosphopantetheinyl transferase EntD</fullName>
    </alternativeName>
    <alternativeName>
        <fullName evidence="9">Enterochelin synthase D</fullName>
    </alternativeName>
</protein>
<feature type="binding site" evidence="12">
    <location>
        <begin position="128"/>
        <end position="129"/>
    </location>
    <ligand>
        <name>CoA</name>
        <dbReference type="ChEBI" id="CHEBI:57287"/>
    </ligand>
</feature>
<organism evidence="17 18">
    <name type="scientific">Pseudotabrizicola alkalilacus</name>
    <dbReference type="NCBI Taxonomy" id="2305252"/>
    <lineage>
        <taxon>Bacteria</taxon>
        <taxon>Pseudomonadati</taxon>
        <taxon>Pseudomonadota</taxon>
        <taxon>Alphaproteobacteria</taxon>
        <taxon>Rhodobacterales</taxon>
        <taxon>Paracoccaceae</taxon>
        <taxon>Pseudotabrizicola</taxon>
    </lineage>
</organism>
<feature type="region of interest" description="Disordered" evidence="14">
    <location>
        <begin position="1"/>
        <end position="22"/>
    </location>
</feature>
<proteinExistence type="inferred from homology"/>
<gene>
    <name evidence="17" type="ORF">D1012_15820</name>
</gene>
<feature type="binding site" evidence="12">
    <location>
        <position position="84"/>
    </location>
    <ligand>
        <name>CoA</name>
        <dbReference type="ChEBI" id="CHEBI:57287"/>
    </ligand>
</feature>
<keyword evidence="6 17" id="KW-0808">Transferase</keyword>
<dbReference type="UniPathway" id="UPA00017"/>
<evidence type="ECO:0000256" key="13">
    <source>
        <dbReference type="PIRSR" id="PIRSR603542-2"/>
    </source>
</evidence>
<dbReference type="InterPro" id="IPR037143">
    <property type="entry name" value="4-PPantetheinyl_Trfase_dom_sf"/>
</dbReference>
<evidence type="ECO:0000259" key="15">
    <source>
        <dbReference type="Pfam" id="PF01648"/>
    </source>
</evidence>
<dbReference type="InterPro" id="IPR003542">
    <property type="entry name" value="Enbac_synth_compD-like"/>
</dbReference>
<feature type="binding site" evidence="12">
    <location>
        <position position="187"/>
    </location>
    <ligand>
        <name>CoA</name>
        <dbReference type="ChEBI" id="CHEBI:57287"/>
    </ligand>
</feature>
<dbReference type="GO" id="GO:0009366">
    <property type="term" value="C:enterobactin synthetase complex"/>
    <property type="evidence" value="ECO:0007669"/>
    <property type="project" value="InterPro"/>
</dbReference>
<dbReference type="GO" id="GO:0005886">
    <property type="term" value="C:plasma membrane"/>
    <property type="evidence" value="ECO:0007669"/>
    <property type="project" value="TreeGrafter"/>
</dbReference>
<comment type="catalytic activity">
    <reaction evidence="11">
        <text>apo-[peptidyl-carrier protein] + CoA = holo-[peptidyl-carrier protein] + adenosine 3',5'-bisphosphate + H(+)</text>
        <dbReference type="Rhea" id="RHEA:46228"/>
        <dbReference type="Rhea" id="RHEA-COMP:11479"/>
        <dbReference type="Rhea" id="RHEA-COMP:11480"/>
        <dbReference type="ChEBI" id="CHEBI:15378"/>
        <dbReference type="ChEBI" id="CHEBI:29999"/>
        <dbReference type="ChEBI" id="CHEBI:57287"/>
        <dbReference type="ChEBI" id="CHEBI:58343"/>
        <dbReference type="ChEBI" id="CHEBI:64479"/>
    </reaction>
</comment>
<dbReference type="GO" id="GO:0008897">
    <property type="term" value="F:holo-[acyl-carrier-protein] synthase activity"/>
    <property type="evidence" value="ECO:0007669"/>
    <property type="project" value="InterPro"/>
</dbReference>
<comment type="caution">
    <text evidence="17">The sequence shown here is derived from an EMBL/GenBank/DDBJ whole genome shotgun (WGS) entry which is preliminary data.</text>
</comment>
<comment type="cofactor">
    <cofactor evidence="13">
        <name>Mg(2+)</name>
        <dbReference type="ChEBI" id="CHEBI:18420"/>
    </cofactor>
</comment>
<comment type="catalytic activity">
    <reaction evidence="10">
        <text>apo-[aryl-carrier protein] + CoA = holo-[aryl-carrier protein] + adenosine 3',5'-bisphosphate + H(+)</text>
        <dbReference type="Rhea" id="RHEA:48404"/>
        <dbReference type="Rhea" id="RHEA-COMP:15903"/>
        <dbReference type="Rhea" id="RHEA-COMP:17557"/>
        <dbReference type="ChEBI" id="CHEBI:15378"/>
        <dbReference type="ChEBI" id="CHEBI:29999"/>
        <dbReference type="ChEBI" id="CHEBI:57287"/>
        <dbReference type="ChEBI" id="CHEBI:58343"/>
        <dbReference type="ChEBI" id="CHEBI:64479"/>
    </reaction>
</comment>
<dbReference type="InterPro" id="IPR008278">
    <property type="entry name" value="4-PPantetheinyl_Trfase_dom"/>
</dbReference>
<evidence type="ECO:0000259" key="16">
    <source>
        <dbReference type="Pfam" id="PF17837"/>
    </source>
</evidence>
<evidence type="ECO:0000256" key="10">
    <source>
        <dbReference type="ARBA" id="ARBA00049176"/>
    </source>
</evidence>
<feature type="binding site" evidence="12">
    <location>
        <position position="92"/>
    </location>
    <ligand>
        <name>CoA</name>
        <dbReference type="ChEBI" id="CHEBI:57287"/>
    </ligand>
</feature>
<evidence type="ECO:0000256" key="3">
    <source>
        <dbReference type="ARBA" id="ARBA00008342"/>
    </source>
</evidence>
<name>A0A411YZK5_9RHOB</name>
<keyword evidence="7" id="KW-0259">Enterobactin biosynthesis</keyword>
<comment type="subunit">
    <text evidence="4">EntB, EntD, EntE, and EntF form a multienzyme complex called enterobactin synthase.</text>
</comment>
<evidence type="ECO:0000256" key="9">
    <source>
        <dbReference type="ARBA" id="ARBA00031996"/>
    </source>
</evidence>
<evidence type="ECO:0000256" key="1">
    <source>
        <dbReference type="ARBA" id="ARBA00003937"/>
    </source>
</evidence>
<comment type="similarity">
    <text evidence="3">Belongs to the P-Pant transferase superfamily. EntD family.</text>
</comment>
<dbReference type="GO" id="GO:0009239">
    <property type="term" value="P:enterobactin biosynthetic process"/>
    <property type="evidence" value="ECO:0007669"/>
    <property type="project" value="UniProtKB-UniPathway"/>
</dbReference>
<evidence type="ECO:0000256" key="2">
    <source>
        <dbReference type="ARBA" id="ARBA00004993"/>
    </source>
</evidence>
<feature type="binding site" evidence="12">
    <location>
        <position position="150"/>
    </location>
    <ligand>
        <name>CoA</name>
        <dbReference type="ChEBI" id="CHEBI:57287"/>
    </ligand>
</feature>
<dbReference type="Pfam" id="PF01648">
    <property type="entry name" value="ACPS"/>
    <property type="match status" value="1"/>
</dbReference>
<keyword evidence="13" id="KW-0460">Magnesium</keyword>
<keyword evidence="18" id="KW-1185">Reference proteome</keyword>
<evidence type="ECO:0000313" key="18">
    <source>
        <dbReference type="Proteomes" id="UP000284547"/>
    </source>
</evidence>